<gene>
    <name evidence="2" type="ORF">C5167_002513</name>
</gene>
<evidence type="ECO:0000313" key="3">
    <source>
        <dbReference type="Proteomes" id="UP000316621"/>
    </source>
</evidence>
<protein>
    <submittedName>
        <fullName evidence="2">Uncharacterized protein</fullName>
    </submittedName>
</protein>
<feature type="region of interest" description="Disordered" evidence="1">
    <location>
        <begin position="132"/>
        <end position="163"/>
    </location>
</feature>
<evidence type="ECO:0000256" key="1">
    <source>
        <dbReference type="SAM" id="MobiDB-lite"/>
    </source>
</evidence>
<accession>A0A4Y7L256</accession>
<evidence type="ECO:0000313" key="2">
    <source>
        <dbReference type="EMBL" id="RZC78285.1"/>
    </source>
</evidence>
<dbReference type="Proteomes" id="UP000316621">
    <property type="component" value="Chromosome 9"/>
</dbReference>
<name>A0A4Y7L256_PAPSO</name>
<feature type="compositionally biased region" description="Basic and acidic residues" evidence="1">
    <location>
        <begin position="132"/>
        <end position="144"/>
    </location>
</feature>
<dbReference type="OrthoDB" id="10331422at2759"/>
<sequence length="163" mass="18706">MASQKIHLFKKSAIEDGTPELYYLNPSDNLWKIASEWRVVEYEDILVLTMHMIGIGDLVSVLMDGKFMNIEVEKENKEKAARFQHKDGMKNFCIEMNPHFLKLGITLDPTVQLSQGTSRTFITKLTPEEIKKYAETKNDPKPKADEEEDKGPYTVTIDVSRLP</sequence>
<dbReference type="EMBL" id="CM010723">
    <property type="protein sequence ID" value="RZC78285.1"/>
    <property type="molecule type" value="Genomic_DNA"/>
</dbReference>
<dbReference type="AlphaFoldDB" id="A0A4Y7L256"/>
<proteinExistence type="predicted"/>
<organism evidence="2 3">
    <name type="scientific">Papaver somniferum</name>
    <name type="common">Opium poppy</name>
    <dbReference type="NCBI Taxonomy" id="3469"/>
    <lineage>
        <taxon>Eukaryota</taxon>
        <taxon>Viridiplantae</taxon>
        <taxon>Streptophyta</taxon>
        <taxon>Embryophyta</taxon>
        <taxon>Tracheophyta</taxon>
        <taxon>Spermatophyta</taxon>
        <taxon>Magnoliopsida</taxon>
        <taxon>Ranunculales</taxon>
        <taxon>Papaveraceae</taxon>
        <taxon>Papaveroideae</taxon>
        <taxon>Papaver</taxon>
    </lineage>
</organism>
<dbReference type="Gramene" id="RZC78285">
    <property type="protein sequence ID" value="RZC78285"/>
    <property type="gene ID" value="C5167_002513"/>
</dbReference>
<keyword evidence="3" id="KW-1185">Reference proteome</keyword>
<reference evidence="2 3" key="1">
    <citation type="journal article" date="2018" name="Science">
        <title>The opium poppy genome and morphinan production.</title>
        <authorList>
            <person name="Guo L."/>
            <person name="Winzer T."/>
            <person name="Yang X."/>
            <person name="Li Y."/>
            <person name="Ning Z."/>
            <person name="He Z."/>
            <person name="Teodor R."/>
            <person name="Lu Y."/>
            <person name="Bowser T.A."/>
            <person name="Graham I.A."/>
            <person name="Ye K."/>
        </authorList>
    </citation>
    <scope>NUCLEOTIDE SEQUENCE [LARGE SCALE GENOMIC DNA]</scope>
    <source>
        <strain evidence="3">cv. HN1</strain>
        <tissue evidence="2">Leaves</tissue>
    </source>
</reference>